<keyword evidence="2" id="KW-1185">Reference proteome</keyword>
<comment type="caution">
    <text evidence="1">The sequence shown here is derived from an EMBL/GenBank/DDBJ whole genome shotgun (WGS) entry which is preliminary data.</text>
</comment>
<reference evidence="1" key="1">
    <citation type="submission" date="2021-08" db="EMBL/GenBank/DDBJ databases">
        <title>The first chromosome-level gecko genome reveals the dynamic sex chromosomes of Neotropical dwarf geckos (Sphaerodactylidae: Sphaerodactylus).</title>
        <authorList>
            <person name="Pinto B.J."/>
            <person name="Keating S.E."/>
            <person name="Gamble T."/>
        </authorList>
    </citation>
    <scope>NUCLEOTIDE SEQUENCE</scope>
    <source>
        <strain evidence="1">TG3544</strain>
    </source>
</reference>
<gene>
    <name evidence="1" type="ORF">K3G42_003672</name>
</gene>
<dbReference type="EMBL" id="CM037619">
    <property type="protein sequence ID" value="KAH8006406.1"/>
    <property type="molecule type" value="Genomic_DNA"/>
</dbReference>
<protein>
    <submittedName>
        <fullName evidence="1">Uncharacterized protein</fullName>
    </submittedName>
</protein>
<proteinExistence type="predicted"/>
<evidence type="ECO:0000313" key="1">
    <source>
        <dbReference type="EMBL" id="KAH8006406.1"/>
    </source>
</evidence>
<sequence>MFVVIGNTRKRNLGGRSHLTTTLVDGFVQCSGSQFIGSNLWTPATENQLPINRQLNSRGPSKCTKEQLCQKGYEDPSVSQNRVHHQPPSSCLLWAALMTQMLYEGTVNISRLKLKDKLGARSRLAWGVHEHRPCPFPRGTVACGFCNPTKRSV</sequence>
<accession>A0ACB8FLL9</accession>
<dbReference type="Proteomes" id="UP000827872">
    <property type="component" value="Linkage Group LG06"/>
</dbReference>
<organism evidence="1 2">
    <name type="scientific">Sphaerodactylus townsendi</name>
    <dbReference type="NCBI Taxonomy" id="933632"/>
    <lineage>
        <taxon>Eukaryota</taxon>
        <taxon>Metazoa</taxon>
        <taxon>Chordata</taxon>
        <taxon>Craniata</taxon>
        <taxon>Vertebrata</taxon>
        <taxon>Euteleostomi</taxon>
        <taxon>Lepidosauria</taxon>
        <taxon>Squamata</taxon>
        <taxon>Bifurcata</taxon>
        <taxon>Gekkota</taxon>
        <taxon>Sphaerodactylidae</taxon>
        <taxon>Sphaerodactylus</taxon>
    </lineage>
</organism>
<name>A0ACB8FLL9_9SAUR</name>
<evidence type="ECO:0000313" key="2">
    <source>
        <dbReference type="Proteomes" id="UP000827872"/>
    </source>
</evidence>